<accession>A0AAD5QRX1</accession>
<comment type="caution">
    <text evidence="1">The sequence shown here is derived from an EMBL/GenBank/DDBJ whole genome shotgun (WGS) entry which is preliminary data.</text>
</comment>
<keyword evidence="2" id="KW-1185">Reference proteome</keyword>
<evidence type="ECO:0000313" key="1">
    <source>
        <dbReference type="EMBL" id="KAJ1356696.1"/>
    </source>
</evidence>
<dbReference type="EMBL" id="JAHQIW010002865">
    <property type="protein sequence ID" value="KAJ1356696.1"/>
    <property type="molecule type" value="Genomic_DNA"/>
</dbReference>
<dbReference type="InterPro" id="IPR036397">
    <property type="entry name" value="RNaseH_sf"/>
</dbReference>
<protein>
    <submittedName>
        <fullName evidence="1">Uncharacterized protein</fullName>
    </submittedName>
</protein>
<evidence type="ECO:0000313" key="2">
    <source>
        <dbReference type="Proteomes" id="UP001196413"/>
    </source>
</evidence>
<name>A0AAD5QRX1_PARTN</name>
<dbReference type="AlphaFoldDB" id="A0AAD5QRX1"/>
<dbReference type="Proteomes" id="UP001196413">
    <property type="component" value="Unassembled WGS sequence"/>
</dbReference>
<organism evidence="1 2">
    <name type="scientific">Parelaphostrongylus tenuis</name>
    <name type="common">Meningeal worm</name>
    <dbReference type="NCBI Taxonomy" id="148309"/>
    <lineage>
        <taxon>Eukaryota</taxon>
        <taxon>Metazoa</taxon>
        <taxon>Ecdysozoa</taxon>
        <taxon>Nematoda</taxon>
        <taxon>Chromadorea</taxon>
        <taxon>Rhabditida</taxon>
        <taxon>Rhabditina</taxon>
        <taxon>Rhabditomorpha</taxon>
        <taxon>Strongyloidea</taxon>
        <taxon>Metastrongylidae</taxon>
        <taxon>Parelaphostrongylus</taxon>
    </lineage>
</organism>
<reference evidence="1" key="1">
    <citation type="submission" date="2021-06" db="EMBL/GenBank/DDBJ databases">
        <title>Parelaphostrongylus tenuis whole genome reference sequence.</title>
        <authorList>
            <person name="Garwood T.J."/>
            <person name="Larsen P.A."/>
            <person name="Fountain-Jones N.M."/>
            <person name="Garbe J.R."/>
            <person name="Macchietto M.G."/>
            <person name="Kania S.A."/>
            <person name="Gerhold R.W."/>
            <person name="Richards J.E."/>
            <person name="Wolf T.M."/>
        </authorList>
    </citation>
    <scope>NUCLEOTIDE SEQUENCE</scope>
    <source>
        <strain evidence="1">MNPRO001-30</strain>
        <tissue evidence="1">Meninges</tissue>
    </source>
</reference>
<sequence length="108" mass="12891">MMREWLLGSNATVASKRINLAWGENTVVKVRCTGGSNSLTKMEKVWKMESRSMEHWLRDKRFGADIELHNSVIHFFNSKKSEFYAEEIDLLPKKWQKMLEVQRKYFDY</sequence>
<proteinExistence type="predicted"/>
<dbReference type="GO" id="GO:0003676">
    <property type="term" value="F:nucleic acid binding"/>
    <property type="evidence" value="ECO:0007669"/>
    <property type="project" value="InterPro"/>
</dbReference>
<dbReference type="Gene3D" id="3.30.420.10">
    <property type="entry name" value="Ribonuclease H-like superfamily/Ribonuclease H"/>
    <property type="match status" value="1"/>
</dbReference>
<gene>
    <name evidence="1" type="ORF">KIN20_014436</name>
</gene>